<proteinExistence type="predicted"/>
<dbReference type="RefSeq" id="WP_256401271.1">
    <property type="nucleotide sequence ID" value="NZ_JANHJR010000003.1"/>
</dbReference>
<dbReference type="EMBL" id="JBHUDO010000003">
    <property type="protein sequence ID" value="MFD1646647.1"/>
    <property type="molecule type" value="Genomic_DNA"/>
</dbReference>
<name>A0ABD6DMR4_9EURY</name>
<reference evidence="1 2" key="1">
    <citation type="journal article" date="2019" name="Int. J. Syst. Evol. Microbiol.">
        <title>The Global Catalogue of Microorganisms (GCM) 10K type strain sequencing project: providing services to taxonomists for standard genome sequencing and annotation.</title>
        <authorList>
            <consortium name="The Broad Institute Genomics Platform"/>
            <consortium name="The Broad Institute Genome Sequencing Center for Infectious Disease"/>
            <person name="Wu L."/>
            <person name="Ma J."/>
        </authorList>
    </citation>
    <scope>NUCLEOTIDE SEQUENCE [LARGE SCALE GENOMIC DNA]</scope>
    <source>
        <strain evidence="1 2">CGMCC 1.10390</strain>
    </source>
</reference>
<sequence>MDGAPPTNRPCVTCGSRHALDYVVQDRGSGLTVGGFCRFCALDEFGESLNRGLWKHSDGCAVCERDGYIAILENRPHLVSDGGRDVIKHEPAAEPSMLLCDEHAHGVLQVVRSPAAESHGRDGAD</sequence>
<dbReference type="AlphaFoldDB" id="A0ABD6DMR4"/>
<evidence type="ECO:0000313" key="2">
    <source>
        <dbReference type="Proteomes" id="UP001597034"/>
    </source>
</evidence>
<dbReference type="Proteomes" id="UP001597034">
    <property type="component" value="Unassembled WGS sequence"/>
</dbReference>
<protein>
    <submittedName>
        <fullName evidence="1">Uncharacterized protein</fullName>
    </submittedName>
</protein>
<evidence type="ECO:0000313" key="1">
    <source>
        <dbReference type="EMBL" id="MFD1646647.1"/>
    </source>
</evidence>
<keyword evidence="2" id="KW-1185">Reference proteome</keyword>
<accession>A0ABD6DMR4</accession>
<comment type="caution">
    <text evidence="1">The sequence shown here is derived from an EMBL/GenBank/DDBJ whole genome shotgun (WGS) entry which is preliminary data.</text>
</comment>
<organism evidence="1 2">
    <name type="scientific">Haloarchaeobius litoreus</name>
    <dbReference type="NCBI Taxonomy" id="755306"/>
    <lineage>
        <taxon>Archaea</taxon>
        <taxon>Methanobacteriati</taxon>
        <taxon>Methanobacteriota</taxon>
        <taxon>Stenosarchaea group</taxon>
        <taxon>Halobacteria</taxon>
        <taxon>Halobacteriales</taxon>
        <taxon>Halorubellaceae</taxon>
        <taxon>Haloarchaeobius</taxon>
    </lineage>
</organism>
<gene>
    <name evidence="1" type="ORF">ACFSBL_13230</name>
</gene>